<accession>A0ABT9ZXJ9</accession>
<keyword evidence="2" id="KW-1185">Reference proteome</keyword>
<name>A0ABT9ZXJ9_9BACI</name>
<proteinExistence type="predicted"/>
<comment type="caution">
    <text evidence="1">The sequence shown here is derived from an EMBL/GenBank/DDBJ whole genome shotgun (WGS) entry which is preliminary data.</text>
</comment>
<gene>
    <name evidence="1" type="ORF">J2S74_002844</name>
</gene>
<dbReference type="RefSeq" id="WP_307326393.1">
    <property type="nucleotide sequence ID" value="NZ_JAUSUG010000011.1"/>
</dbReference>
<reference evidence="1 2" key="1">
    <citation type="submission" date="2023-07" db="EMBL/GenBank/DDBJ databases">
        <title>Genomic Encyclopedia of Type Strains, Phase IV (KMG-IV): sequencing the most valuable type-strain genomes for metagenomic binning, comparative biology and taxonomic classification.</title>
        <authorList>
            <person name="Goeker M."/>
        </authorList>
    </citation>
    <scope>NUCLEOTIDE SEQUENCE [LARGE SCALE GENOMIC DNA]</scope>
    <source>
        <strain evidence="1 2">DSM 9768</strain>
    </source>
</reference>
<dbReference type="Proteomes" id="UP001230005">
    <property type="component" value="Unassembled WGS sequence"/>
</dbReference>
<evidence type="ECO:0000313" key="2">
    <source>
        <dbReference type="Proteomes" id="UP001230005"/>
    </source>
</evidence>
<dbReference type="EMBL" id="JAUSUG010000011">
    <property type="protein sequence ID" value="MDQ0255462.1"/>
    <property type="molecule type" value="Genomic_DNA"/>
</dbReference>
<protein>
    <submittedName>
        <fullName evidence="1">Uncharacterized protein</fullName>
    </submittedName>
</protein>
<organism evidence="1 2">
    <name type="scientific">Evansella vedderi</name>
    <dbReference type="NCBI Taxonomy" id="38282"/>
    <lineage>
        <taxon>Bacteria</taxon>
        <taxon>Bacillati</taxon>
        <taxon>Bacillota</taxon>
        <taxon>Bacilli</taxon>
        <taxon>Bacillales</taxon>
        <taxon>Bacillaceae</taxon>
        <taxon>Evansella</taxon>
    </lineage>
</organism>
<evidence type="ECO:0000313" key="1">
    <source>
        <dbReference type="EMBL" id="MDQ0255462.1"/>
    </source>
</evidence>
<sequence>MAKPNTTIHKSSKIYRKLLNAKSEYQVFKIIERLDEKTSKQVLNIFVEQQRNKSELLRESV</sequence>